<comment type="caution">
    <text evidence="2">The sequence shown here is derived from an EMBL/GenBank/DDBJ whole genome shotgun (WGS) entry which is preliminary data.</text>
</comment>
<keyword evidence="3" id="KW-1185">Reference proteome</keyword>
<dbReference type="Gene3D" id="3.40.630.30">
    <property type="match status" value="1"/>
</dbReference>
<dbReference type="EMBL" id="BAAAEW010000011">
    <property type="protein sequence ID" value="GAA0750014.1"/>
    <property type="molecule type" value="Genomic_DNA"/>
</dbReference>
<evidence type="ECO:0000313" key="2">
    <source>
        <dbReference type="EMBL" id="GAA0750014.1"/>
    </source>
</evidence>
<dbReference type="InterPro" id="IPR000182">
    <property type="entry name" value="GNAT_dom"/>
</dbReference>
<name>A0ABN1JZ65_9BURK</name>
<evidence type="ECO:0000313" key="3">
    <source>
        <dbReference type="Proteomes" id="UP001500279"/>
    </source>
</evidence>
<accession>A0ABN1JZ65</accession>
<gene>
    <name evidence="2" type="ORF">GCM10009107_21200</name>
</gene>
<feature type="domain" description="N-acetyltransferase" evidence="1">
    <location>
        <begin position="27"/>
        <end position="183"/>
    </location>
</feature>
<protein>
    <recommendedName>
        <fullName evidence="1">N-acetyltransferase domain-containing protein</fullName>
    </recommendedName>
</protein>
<dbReference type="InterPro" id="IPR016181">
    <property type="entry name" value="Acyl_CoA_acyltransferase"/>
</dbReference>
<dbReference type="SUPFAM" id="SSF55729">
    <property type="entry name" value="Acyl-CoA N-acyltransferases (Nat)"/>
    <property type="match status" value="1"/>
</dbReference>
<dbReference type="Proteomes" id="UP001500279">
    <property type="component" value="Unassembled WGS sequence"/>
</dbReference>
<evidence type="ECO:0000259" key="1">
    <source>
        <dbReference type="PROSITE" id="PS51186"/>
    </source>
</evidence>
<reference evidence="2 3" key="1">
    <citation type="journal article" date="2019" name="Int. J. Syst. Evol. Microbiol.">
        <title>The Global Catalogue of Microorganisms (GCM) 10K type strain sequencing project: providing services to taxonomists for standard genome sequencing and annotation.</title>
        <authorList>
            <consortium name="The Broad Institute Genomics Platform"/>
            <consortium name="The Broad Institute Genome Sequencing Center for Infectious Disease"/>
            <person name="Wu L."/>
            <person name="Ma J."/>
        </authorList>
    </citation>
    <scope>NUCLEOTIDE SEQUENCE [LARGE SCALE GENOMIC DNA]</scope>
    <source>
        <strain evidence="2 3">JCM 15503</strain>
    </source>
</reference>
<dbReference type="Pfam" id="PF00583">
    <property type="entry name" value="Acetyltransf_1"/>
    <property type="match status" value="1"/>
</dbReference>
<dbReference type="CDD" id="cd04301">
    <property type="entry name" value="NAT_SF"/>
    <property type="match status" value="1"/>
</dbReference>
<dbReference type="PROSITE" id="PS51186">
    <property type="entry name" value="GNAT"/>
    <property type="match status" value="1"/>
</dbReference>
<sequence length="200" mass="21819">MAMNTGSQLHGDAVSGVDEILGDGTHVRVRPIHPDDLELERRFIEALSPASRYFRFMETLRSPSDALLKQMTVIDPATDAAYVAVVGEGDQQREVGVARFSARADGQDCEFAVTVSDEWQQKGLGSLLMARLIEVARARGIGAMHSSDAADNSRMRQFADHLHFQHKTDPDDPTMVRYTVDLKANSLPAAGMAVAAKVLP</sequence>
<proteinExistence type="predicted"/>
<organism evidence="2 3">
    <name type="scientific">Ideonella azotifigens</name>
    <dbReference type="NCBI Taxonomy" id="513160"/>
    <lineage>
        <taxon>Bacteria</taxon>
        <taxon>Pseudomonadati</taxon>
        <taxon>Pseudomonadota</taxon>
        <taxon>Betaproteobacteria</taxon>
        <taxon>Burkholderiales</taxon>
        <taxon>Sphaerotilaceae</taxon>
        <taxon>Ideonella</taxon>
    </lineage>
</organism>